<accession>A0A7S2SGB8</accession>
<gene>
    <name evidence="1" type="ORF">EANT1437_LOCUS14831</name>
</gene>
<evidence type="ECO:0000313" key="1">
    <source>
        <dbReference type="EMBL" id="CAD9699265.1"/>
    </source>
</evidence>
<protein>
    <submittedName>
        <fullName evidence="1">Uncharacterized protein</fullName>
    </submittedName>
</protein>
<organism evidence="1">
    <name type="scientific">Eucampia antarctica</name>
    <dbReference type="NCBI Taxonomy" id="49252"/>
    <lineage>
        <taxon>Eukaryota</taxon>
        <taxon>Sar</taxon>
        <taxon>Stramenopiles</taxon>
        <taxon>Ochrophyta</taxon>
        <taxon>Bacillariophyta</taxon>
        <taxon>Mediophyceae</taxon>
        <taxon>Biddulphiophycidae</taxon>
        <taxon>Hemiaulales</taxon>
        <taxon>Hemiaulaceae</taxon>
        <taxon>Eucampia</taxon>
    </lineage>
</organism>
<name>A0A7S2SGB8_9STRA</name>
<reference evidence="1" key="1">
    <citation type="submission" date="2021-01" db="EMBL/GenBank/DDBJ databases">
        <authorList>
            <person name="Corre E."/>
            <person name="Pelletier E."/>
            <person name="Niang G."/>
            <person name="Scheremetjew M."/>
            <person name="Finn R."/>
            <person name="Kale V."/>
            <person name="Holt S."/>
            <person name="Cochrane G."/>
            <person name="Meng A."/>
            <person name="Brown T."/>
            <person name="Cohen L."/>
        </authorList>
    </citation>
    <scope>NUCLEOTIDE SEQUENCE</scope>
    <source>
        <strain evidence="1">CCMP1452</strain>
    </source>
</reference>
<dbReference type="AlphaFoldDB" id="A0A7S2SGB8"/>
<proteinExistence type="predicted"/>
<sequence>MTDSGKLWWLVYNKIDWNKRKTSYTYGHRVLYISCTKLHQNRFVQFSENIGLLNSAIYLMGPFEFAHKDSKTPLNFIVLNPTWIRVCEICQAGSIMTPTIGRKNLKI</sequence>
<dbReference type="EMBL" id="HBHI01028942">
    <property type="protein sequence ID" value="CAD9699265.1"/>
    <property type="molecule type" value="Transcribed_RNA"/>
</dbReference>